<gene>
    <name evidence="1" type="ORF">HPF_09645</name>
</gene>
<dbReference type="KEGG" id="hpse:HPF_09645"/>
<evidence type="ECO:0008006" key="3">
    <source>
        <dbReference type="Google" id="ProtNLM"/>
    </source>
</evidence>
<evidence type="ECO:0000313" key="1">
    <source>
        <dbReference type="EMBL" id="QBM27950.1"/>
    </source>
</evidence>
<keyword evidence="2" id="KW-1185">Reference proteome</keyword>
<reference evidence="1 2" key="1">
    <citation type="submission" date="2019-03" db="EMBL/GenBank/DDBJ databases">
        <authorList>
            <person name="Sebastian G."/>
            <person name="Baumann P."/>
            <person name="Ruckert C."/>
            <person name="Kalinowski J."/>
            <person name="Nebel B."/>
            <person name="Takors R."/>
            <person name="Blombach B."/>
        </authorList>
    </citation>
    <scope>NUCLEOTIDE SEQUENCE [LARGE SCALE GENOMIC DNA]</scope>
    <source>
        <strain evidence="1 2">DSM 1084</strain>
    </source>
</reference>
<accession>A0A4P6WWP1</accession>
<organism evidence="1 2">
    <name type="scientific">Hydrogenophaga pseudoflava</name>
    <name type="common">Pseudomonas carboxydoflava</name>
    <dbReference type="NCBI Taxonomy" id="47421"/>
    <lineage>
        <taxon>Bacteria</taxon>
        <taxon>Pseudomonadati</taxon>
        <taxon>Pseudomonadota</taxon>
        <taxon>Betaproteobacteria</taxon>
        <taxon>Burkholderiales</taxon>
        <taxon>Comamonadaceae</taxon>
        <taxon>Hydrogenophaga</taxon>
    </lineage>
</organism>
<dbReference type="EMBL" id="CP037867">
    <property type="protein sequence ID" value="QBM27950.1"/>
    <property type="molecule type" value="Genomic_DNA"/>
</dbReference>
<evidence type="ECO:0000313" key="2">
    <source>
        <dbReference type="Proteomes" id="UP000293912"/>
    </source>
</evidence>
<sequence>MKAESQWISSGKSYAELCKEIGIDRTALCKAKEADRLSPVIAGRLAQILGDDAIKWIAIAAVENAKNSKARTMLEKHLQALSKG</sequence>
<dbReference type="Proteomes" id="UP000293912">
    <property type="component" value="Chromosome"/>
</dbReference>
<name>A0A4P6WWP1_HYDPS</name>
<proteinExistence type="predicted"/>
<dbReference type="AlphaFoldDB" id="A0A4P6WWP1"/>
<protein>
    <recommendedName>
        <fullName evidence="3">HTH cro/C1-type domain-containing protein</fullName>
    </recommendedName>
</protein>